<dbReference type="Proteomes" id="UP001500571">
    <property type="component" value="Unassembled WGS sequence"/>
</dbReference>
<feature type="region of interest" description="Disordered" evidence="1">
    <location>
        <begin position="1"/>
        <end position="21"/>
    </location>
</feature>
<gene>
    <name evidence="2" type="ORF">GCM10009798_18900</name>
</gene>
<reference evidence="2 3" key="1">
    <citation type="journal article" date="2019" name="Int. J. Syst. Evol. Microbiol.">
        <title>The Global Catalogue of Microorganisms (GCM) 10K type strain sequencing project: providing services to taxonomists for standard genome sequencing and annotation.</title>
        <authorList>
            <consortium name="The Broad Institute Genomics Platform"/>
            <consortium name="The Broad Institute Genome Sequencing Center for Infectious Disease"/>
            <person name="Wu L."/>
            <person name="Ma J."/>
        </authorList>
    </citation>
    <scope>NUCLEOTIDE SEQUENCE [LARGE SCALE GENOMIC DNA]</scope>
    <source>
        <strain evidence="2 3">JCM 15309</strain>
    </source>
</reference>
<evidence type="ECO:0000256" key="1">
    <source>
        <dbReference type="SAM" id="MobiDB-lite"/>
    </source>
</evidence>
<keyword evidence="3" id="KW-1185">Reference proteome</keyword>
<name>A0ABN2QWW7_9ACTN</name>
<feature type="compositionally biased region" description="Basic and acidic residues" evidence="1">
    <location>
        <begin position="1"/>
        <end position="11"/>
    </location>
</feature>
<protein>
    <submittedName>
        <fullName evidence="2">Uncharacterized protein</fullName>
    </submittedName>
</protein>
<feature type="region of interest" description="Disordered" evidence="1">
    <location>
        <begin position="67"/>
        <end position="223"/>
    </location>
</feature>
<comment type="caution">
    <text evidence="2">The sequence shown here is derived from an EMBL/GenBank/DDBJ whole genome shotgun (WGS) entry which is preliminary data.</text>
</comment>
<feature type="compositionally biased region" description="Basic and acidic residues" evidence="1">
    <location>
        <begin position="160"/>
        <end position="176"/>
    </location>
</feature>
<feature type="compositionally biased region" description="Basic and acidic residues" evidence="1">
    <location>
        <begin position="195"/>
        <end position="209"/>
    </location>
</feature>
<sequence length="223" mass="22168">MTGAADRRSLHLDPPSVLSDESLGERLAALARSSTPTASPRARRHWGLPVAGAVVALATAGATFGADQVRHHGDGPQPVVPATRLERSTSHQPLVPTAADEHDDEVQPVEPPTTFHPTGGDDGGLSDSHRRGGTSGAASHPGDSTGDDPSDDSGDDQGDDAGHDGGHSDGSERSEPSDGDSATGEASDDAPDGSDGGRDSGDGAAHDGGSDTAGTGGTGEHDG</sequence>
<organism evidence="2 3">
    <name type="scientific">Nocardioides panacihumi</name>
    <dbReference type="NCBI Taxonomy" id="400774"/>
    <lineage>
        <taxon>Bacteria</taxon>
        <taxon>Bacillati</taxon>
        <taxon>Actinomycetota</taxon>
        <taxon>Actinomycetes</taxon>
        <taxon>Propionibacteriales</taxon>
        <taxon>Nocardioidaceae</taxon>
        <taxon>Nocardioides</taxon>
    </lineage>
</organism>
<accession>A0ABN2QWW7</accession>
<evidence type="ECO:0000313" key="2">
    <source>
        <dbReference type="EMBL" id="GAA1959536.1"/>
    </source>
</evidence>
<feature type="compositionally biased region" description="Acidic residues" evidence="1">
    <location>
        <begin position="145"/>
        <end position="159"/>
    </location>
</feature>
<feature type="compositionally biased region" description="Gly residues" evidence="1">
    <location>
        <begin position="214"/>
        <end position="223"/>
    </location>
</feature>
<evidence type="ECO:0000313" key="3">
    <source>
        <dbReference type="Proteomes" id="UP001500571"/>
    </source>
</evidence>
<proteinExistence type="predicted"/>
<dbReference type="RefSeq" id="WP_344044561.1">
    <property type="nucleotide sequence ID" value="NZ_BAAAPB010000002.1"/>
</dbReference>
<dbReference type="EMBL" id="BAAAPB010000002">
    <property type="protein sequence ID" value="GAA1959536.1"/>
    <property type="molecule type" value="Genomic_DNA"/>
</dbReference>